<comment type="caution">
    <text evidence="2">The sequence shown here is derived from an EMBL/GenBank/DDBJ whole genome shotgun (WGS) entry which is preliminary data.</text>
</comment>
<reference evidence="2 3" key="1">
    <citation type="journal article" date="2021" name="Arch. Microbiol.">
        <title>Harenicola maris gen. nov., sp. nov. isolated from the Sea of Japan shallow sediments.</title>
        <authorList>
            <person name="Romanenko L.A."/>
            <person name="Kurilenko V.V."/>
            <person name="Chernysheva N.Y."/>
            <person name="Tekutyeva L.A."/>
            <person name="Velansky P.V."/>
            <person name="Svetashev V.I."/>
            <person name="Isaeva M.P."/>
        </authorList>
    </citation>
    <scope>NUCLEOTIDE SEQUENCE [LARGE SCALE GENOMIC DNA]</scope>
    <source>
        <strain evidence="2 3">KMM 3653</strain>
    </source>
</reference>
<organism evidence="2 3">
    <name type="scientific">Harenicola maris</name>
    <dbReference type="NCBI Taxonomy" id="2841044"/>
    <lineage>
        <taxon>Bacteria</taxon>
        <taxon>Pseudomonadati</taxon>
        <taxon>Pseudomonadota</taxon>
        <taxon>Alphaproteobacteria</taxon>
        <taxon>Rhodobacterales</taxon>
        <taxon>Paracoccaceae</taxon>
        <taxon>Harenicola</taxon>
    </lineage>
</organism>
<feature type="transmembrane region" description="Helical" evidence="1">
    <location>
        <begin position="96"/>
        <end position="116"/>
    </location>
</feature>
<feature type="transmembrane region" description="Helical" evidence="1">
    <location>
        <begin position="20"/>
        <end position="42"/>
    </location>
</feature>
<dbReference type="Proteomes" id="UP001315686">
    <property type="component" value="Unassembled WGS sequence"/>
</dbReference>
<name>A0AAP2CRD5_9RHOB</name>
<feature type="transmembrane region" description="Helical" evidence="1">
    <location>
        <begin position="146"/>
        <end position="163"/>
    </location>
</feature>
<keyword evidence="1" id="KW-0472">Membrane</keyword>
<dbReference type="EMBL" id="JADQAZ010000001">
    <property type="protein sequence ID" value="MBT0957186.1"/>
    <property type="molecule type" value="Genomic_DNA"/>
</dbReference>
<proteinExistence type="predicted"/>
<evidence type="ECO:0000256" key="1">
    <source>
        <dbReference type="SAM" id="Phobius"/>
    </source>
</evidence>
<feature type="transmembrane region" description="Helical" evidence="1">
    <location>
        <begin position="219"/>
        <end position="242"/>
    </location>
</feature>
<gene>
    <name evidence="2" type="ORF">IV417_07305</name>
</gene>
<dbReference type="AlphaFoldDB" id="A0AAP2CRD5"/>
<sequence length="523" mass="57590">MSLAADEGALRGGVSLRVGAPLVAFVLASLCAVLPILMHSYLPLIDLPNHIARMHIAAHGDGALARYYTSELSLVPNSAVDYLWMVWPFGDDPVVFSKYVMAFYAVSFIGSGMFLARVIHGRWTLWSAAVALIVFNGPFFWGFQNFVVSLPFCLVFLGLWLLLEARGLTLRLAVFFPLALALYLMHFFAFMILAVAVFGREVQVAVTGGGAAPRRLGRLFALMLPFGAPVLWLIYGMVTGPAAAPGSRTEFGSVSERFIGLFSPFTSVNAWGVPPLQVIGYLAGALVGLCLVTLFLRRGPRLEVSPKMVGPLVALGFAALVAPTWLSGVALVHYRVPVVLCAVFFAATQWRGLSPRRAVYLALCIGVLVGLRSVYFEKFTARYDADIRDMLGAMQDLPAGARVFPARGPGMEQDRRFFHVQAYAVTERDAFVPTLFLGTHSVQLKPEWEAYAHPALFAVDLRRILQQDLYPVLPSAQFMSDWQAKYTHVLLLDKDERGVSDDPRLTLERRQGQFSLFRVAPPV</sequence>
<feature type="transmembrane region" description="Helical" evidence="1">
    <location>
        <begin position="278"/>
        <end position="296"/>
    </location>
</feature>
<keyword evidence="1" id="KW-1133">Transmembrane helix</keyword>
<feature type="transmembrane region" description="Helical" evidence="1">
    <location>
        <begin position="175"/>
        <end position="199"/>
    </location>
</feature>
<accession>A0AAP2CRD5</accession>
<keyword evidence="3" id="KW-1185">Reference proteome</keyword>
<evidence type="ECO:0000313" key="2">
    <source>
        <dbReference type="EMBL" id="MBT0957186.1"/>
    </source>
</evidence>
<feature type="transmembrane region" description="Helical" evidence="1">
    <location>
        <begin position="358"/>
        <end position="376"/>
    </location>
</feature>
<feature type="transmembrane region" description="Helical" evidence="1">
    <location>
        <begin position="308"/>
        <end position="326"/>
    </location>
</feature>
<protein>
    <submittedName>
        <fullName evidence="2">Uncharacterized protein</fullName>
    </submittedName>
</protein>
<dbReference type="RefSeq" id="WP_327793362.1">
    <property type="nucleotide sequence ID" value="NZ_JADQAZ010000001.1"/>
</dbReference>
<evidence type="ECO:0000313" key="3">
    <source>
        <dbReference type="Proteomes" id="UP001315686"/>
    </source>
</evidence>
<keyword evidence="1" id="KW-0812">Transmembrane</keyword>